<sequence>MCTNRLVKVLKSFIEQWRLGQGPTRDSPHPHTSAHKGSGEGHDALPDTLPVHTEVPDSQPSTSTSVSLHHSHSVLLTPTMTAKNRQKSSSSVTQQDDASKKSTKSSNSNSSNSNGTSAPPGQGPRPSCLGSLLTTGLYVALIGAVGLAAFYAQMLVEDVKQMQGRNEERAQRSEEVISKMESVSVQVESLRSVVDGLESSLGVTRVELEGAISRMKRNEVETRRVEEALQKLQNDLLRELSEGIAAVKTSREEDFSSLEKAVEARLAEVSQSIATSMAVFTEAQGEAEQQLANLKAQLGVMEDPGLLKQELTAIVNAVAEMKTSKDASEKTTDSLTAQIGAVRDELQTRNQEVASLSQEVEMVRSVVQTTTGSLRQSLSAAEAEIQTLKDSTATLESSMAQVTDTVREVENQSSAAAAEAQRRSDELEAKVKASEEGGEFLSADVTSKLEVLFAKYDEHDSVLSTQGKAMDDAKKELQEELDQVRSSMEEIQASLQAESEPKESILDQQVEDLKKRLSTLEQHGSRMEILQGVVTGLEKRAVKQEVHEQAIAALQDAVQKTTETLSALAEKRAEEEE</sequence>
<protein>
    <recommendedName>
        <fullName evidence="12">Cytoskeleton-associated protein 4</fullName>
    </recommendedName>
</protein>
<evidence type="ECO:0000256" key="4">
    <source>
        <dbReference type="ARBA" id="ARBA00022490"/>
    </source>
</evidence>
<evidence type="ECO:0000256" key="8">
    <source>
        <dbReference type="SAM" id="MobiDB-lite"/>
    </source>
</evidence>
<comment type="subcellular location">
    <subcellularLocation>
        <location evidence="1">Cell membrane</location>
    </subcellularLocation>
    <subcellularLocation>
        <location evidence="2">Cytoplasm</location>
    </subcellularLocation>
</comment>
<keyword evidence="4" id="KW-0963">Cytoplasm</keyword>
<dbReference type="Ensembl" id="ENSGWIT00000014802.1">
    <property type="protein sequence ID" value="ENSGWIP00000013335.1"/>
    <property type="gene ID" value="ENSGWIG00000007626.1"/>
</dbReference>
<evidence type="ECO:0000256" key="7">
    <source>
        <dbReference type="SAM" id="Coils"/>
    </source>
</evidence>
<evidence type="ECO:0000256" key="6">
    <source>
        <dbReference type="ARBA" id="ARBA00023136"/>
    </source>
</evidence>
<dbReference type="GO" id="GO:0005886">
    <property type="term" value="C:plasma membrane"/>
    <property type="evidence" value="ECO:0007669"/>
    <property type="project" value="UniProtKB-SubCell"/>
</dbReference>
<evidence type="ECO:0000256" key="9">
    <source>
        <dbReference type="SAM" id="Phobius"/>
    </source>
</evidence>
<gene>
    <name evidence="10" type="primary">ckap4</name>
</gene>
<evidence type="ECO:0000256" key="2">
    <source>
        <dbReference type="ARBA" id="ARBA00004496"/>
    </source>
</evidence>
<evidence type="ECO:0000256" key="1">
    <source>
        <dbReference type="ARBA" id="ARBA00004236"/>
    </source>
</evidence>
<feature type="coiled-coil region" evidence="7">
    <location>
        <begin position="215"/>
        <end position="242"/>
    </location>
</feature>
<dbReference type="PANTHER" id="PTHR45161:SF1">
    <property type="entry name" value="CYTOSKELETON-ASSOCIATED PROTEIN 4"/>
    <property type="match status" value="1"/>
</dbReference>
<keyword evidence="9" id="KW-0812">Transmembrane</keyword>
<dbReference type="Gene3D" id="1.10.287.1490">
    <property type="match status" value="1"/>
</dbReference>
<accession>A0A8C5DY33</accession>
<feature type="coiled-coil region" evidence="7">
    <location>
        <begin position="470"/>
        <end position="523"/>
    </location>
</feature>
<keyword evidence="11" id="KW-1185">Reference proteome</keyword>
<feature type="compositionally biased region" description="Polar residues" evidence="8">
    <location>
        <begin position="78"/>
        <end position="96"/>
    </location>
</feature>
<evidence type="ECO:0008006" key="12">
    <source>
        <dbReference type="Google" id="ProtNLM"/>
    </source>
</evidence>
<evidence type="ECO:0000313" key="11">
    <source>
        <dbReference type="Proteomes" id="UP000694680"/>
    </source>
</evidence>
<reference evidence="10" key="2">
    <citation type="submission" date="2025-08" db="UniProtKB">
        <authorList>
            <consortium name="Ensembl"/>
        </authorList>
    </citation>
    <scope>IDENTIFICATION</scope>
</reference>
<evidence type="ECO:0000256" key="3">
    <source>
        <dbReference type="ARBA" id="ARBA00022475"/>
    </source>
</evidence>
<keyword evidence="7" id="KW-0175">Coiled coil</keyword>
<reference evidence="10" key="3">
    <citation type="submission" date="2025-09" db="UniProtKB">
        <authorList>
            <consortium name="Ensembl"/>
        </authorList>
    </citation>
    <scope>IDENTIFICATION</scope>
</reference>
<reference evidence="10" key="1">
    <citation type="submission" date="2020-06" db="EMBL/GenBank/DDBJ databases">
        <authorList>
            <consortium name="Wellcome Sanger Institute Data Sharing"/>
        </authorList>
    </citation>
    <scope>NUCLEOTIDE SEQUENCE [LARGE SCALE GENOMIC DNA]</scope>
</reference>
<keyword evidence="5" id="KW-0597">Phosphoprotein</keyword>
<feature type="coiled-coil region" evidence="7">
    <location>
        <begin position="378"/>
        <end position="437"/>
    </location>
</feature>
<feature type="transmembrane region" description="Helical" evidence="9">
    <location>
        <begin position="129"/>
        <end position="152"/>
    </location>
</feature>
<dbReference type="AlphaFoldDB" id="A0A8C5DY33"/>
<feature type="region of interest" description="Disordered" evidence="8">
    <location>
        <begin position="20"/>
        <end position="127"/>
    </location>
</feature>
<organism evidence="10 11">
    <name type="scientific">Gouania willdenowi</name>
    <name type="common">Blunt-snouted clingfish</name>
    <name type="synonym">Lepadogaster willdenowi</name>
    <dbReference type="NCBI Taxonomy" id="441366"/>
    <lineage>
        <taxon>Eukaryota</taxon>
        <taxon>Metazoa</taxon>
        <taxon>Chordata</taxon>
        <taxon>Craniata</taxon>
        <taxon>Vertebrata</taxon>
        <taxon>Euteleostomi</taxon>
        <taxon>Actinopterygii</taxon>
        <taxon>Neopterygii</taxon>
        <taxon>Teleostei</taxon>
        <taxon>Neoteleostei</taxon>
        <taxon>Acanthomorphata</taxon>
        <taxon>Ovalentaria</taxon>
        <taxon>Blenniimorphae</taxon>
        <taxon>Blenniiformes</taxon>
        <taxon>Gobiesocoidei</taxon>
        <taxon>Gobiesocidae</taxon>
        <taxon>Gobiesocinae</taxon>
        <taxon>Gouania</taxon>
    </lineage>
</organism>
<name>A0A8C5DY33_GOUWI</name>
<proteinExistence type="predicted"/>
<dbReference type="OrthoDB" id="9944809at2759"/>
<evidence type="ECO:0000313" key="10">
    <source>
        <dbReference type="Ensembl" id="ENSGWIP00000013335.1"/>
    </source>
</evidence>
<keyword evidence="9" id="KW-1133">Transmembrane helix</keyword>
<feature type="compositionally biased region" description="Low complexity" evidence="8">
    <location>
        <begin position="104"/>
        <end position="117"/>
    </location>
</feature>
<keyword evidence="6 9" id="KW-0472">Membrane</keyword>
<dbReference type="GO" id="GO:0005737">
    <property type="term" value="C:cytoplasm"/>
    <property type="evidence" value="ECO:0007669"/>
    <property type="project" value="UniProtKB-SubCell"/>
</dbReference>
<evidence type="ECO:0000256" key="5">
    <source>
        <dbReference type="ARBA" id="ARBA00022553"/>
    </source>
</evidence>
<keyword evidence="3" id="KW-1003">Cell membrane</keyword>
<dbReference type="PANTHER" id="PTHR45161">
    <property type="entry name" value="CYTOSKELETON-ASSOCIATED PROTEIN 4"/>
    <property type="match status" value="1"/>
</dbReference>
<feature type="compositionally biased region" description="Low complexity" evidence="8">
    <location>
        <begin position="61"/>
        <end position="77"/>
    </location>
</feature>
<dbReference type="Proteomes" id="UP000694680">
    <property type="component" value="Chromosome 6"/>
</dbReference>